<dbReference type="InParanoid" id="A0A3N4M0X1"/>
<dbReference type="Pfam" id="PF22766">
    <property type="entry name" value="ZW10_C2"/>
    <property type="match status" value="1"/>
</dbReference>
<feature type="region of interest" description="Disordered" evidence="1">
    <location>
        <begin position="428"/>
        <end position="571"/>
    </location>
</feature>
<feature type="compositionally biased region" description="Basic residues" evidence="1">
    <location>
        <begin position="549"/>
        <end position="559"/>
    </location>
</feature>
<dbReference type="OrthoDB" id="534815at2759"/>
<dbReference type="GO" id="GO:0007094">
    <property type="term" value="P:mitotic spindle assembly checkpoint signaling"/>
    <property type="evidence" value="ECO:0007669"/>
    <property type="project" value="TreeGrafter"/>
</dbReference>
<dbReference type="STRING" id="1051890.A0A3N4M0X1"/>
<evidence type="ECO:0000313" key="4">
    <source>
        <dbReference type="Proteomes" id="UP000267821"/>
    </source>
</evidence>
<dbReference type="PANTHER" id="PTHR12205:SF0">
    <property type="entry name" value="CENTROMERE_KINETOCHORE PROTEIN ZW10 HOMOLOG"/>
    <property type="match status" value="1"/>
</dbReference>
<evidence type="ECO:0000313" key="3">
    <source>
        <dbReference type="EMBL" id="RPB28816.1"/>
    </source>
</evidence>
<accession>A0A3N4M0X1</accession>
<dbReference type="GO" id="GO:0005737">
    <property type="term" value="C:cytoplasm"/>
    <property type="evidence" value="ECO:0007669"/>
    <property type="project" value="GOC"/>
</dbReference>
<dbReference type="GO" id="GO:0006888">
    <property type="term" value="P:endoplasmic reticulum to Golgi vesicle-mediated transport"/>
    <property type="evidence" value="ECO:0007669"/>
    <property type="project" value="TreeGrafter"/>
</dbReference>
<dbReference type="Proteomes" id="UP000267821">
    <property type="component" value="Unassembled WGS sequence"/>
</dbReference>
<dbReference type="EMBL" id="ML121528">
    <property type="protein sequence ID" value="RPB28816.1"/>
    <property type="molecule type" value="Genomic_DNA"/>
</dbReference>
<dbReference type="AlphaFoldDB" id="A0A3N4M0X1"/>
<organism evidence="3 4">
    <name type="scientific">Terfezia boudieri ATCC MYA-4762</name>
    <dbReference type="NCBI Taxonomy" id="1051890"/>
    <lineage>
        <taxon>Eukaryota</taxon>
        <taxon>Fungi</taxon>
        <taxon>Dikarya</taxon>
        <taxon>Ascomycota</taxon>
        <taxon>Pezizomycotina</taxon>
        <taxon>Pezizomycetes</taxon>
        <taxon>Pezizales</taxon>
        <taxon>Pezizaceae</taxon>
        <taxon>Terfezia</taxon>
    </lineage>
</organism>
<gene>
    <name evidence="3" type="ORF">L211DRAFT_800621</name>
</gene>
<dbReference type="InterPro" id="IPR055148">
    <property type="entry name" value="ZW10_C_2"/>
</dbReference>
<feature type="compositionally biased region" description="Acidic residues" evidence="1">
    <location>
        <begin position="495"/>
        <end position="513"/>
    </location>
</feature>
<protein>
    <recommendedName>
        <fullName evidence="2">ZW10 C-terminal helical domain-containing protein</fullName>
    </recommendedName>
</protein>
<keyword evidence="4" id="KW-1185">Reference proteome</keyword>
<name>A0A3N4M0X1_9PEZI</name>
<feature type="compositionally biased region" description="Basic and acidic residues" evidence="1">
    <location>
        <begin position="428"/>
        <end position="440"/>
    </location>
</feature>
<reference evidence="3 4" key="1">
    <citation type="journal article" date="2018" name="Nat. Ecol. Evol.">
        <title>Pezizomycetes genomes reveal the molecular basis of ectomycorrhizal truffle lifestyle.</title>
        <authorList>
            <person name="Murat C."/>
            <person name="Payen T."/>
            <person name="Noel B."/>
            <person name="Kuo A."/>
            <person name="Morin E."/>
            <person name="Chen J."/>
            <person name="Kohler A."/>
            <person name="Krizsan K."/>
            <person name="Balestrini R."/>
            <person name="Da Silva C."/>
            <person name="Montanini B."/>
            <person name="Hainaut M."/>
            <person name="Levati E."/>
            <person name="Barry K.W."/>
            <person name="Belfiori B."/>
            <person name="Cichocki N."/>
            <person name="Clum A."/>
            <person name="Dockter R.B."/>
            <person name="Fauchery L."/>
            <person name="Guy J."/>
            <person name="Iotti M."/>
            <person name="Le Tacon F."/>
            <person name="Lindquist E.A."/>
            <person name="Lipzen A."/>
            <person name="Malagnac F."/>
            <person name="Mello A."/>
            <person name="Molinier V."/>
            <person name="Miyauchi S."/>
            <person name="Poulain J."/>
            <person name="Riccioni C."/>
            <person name="Rubini A."/>
            <person name="Sitrit Y."/>
            <person name="Splivallo R."/>
            <person name="Traeger S."/>
            <person name="Wang M."/>
            <person name="Zifcakova L."/>
            <person name="Wipf D."/>
            <person name="Zambonelli A."/>
            <person name="Paolocci F."/>
            <person name="Nowrousian M."/>
            <person name="Ottonello S."/>
            <person name="Baldrian P."/>
            <person name="Spatafora J.W."/>
            <person name="Henrissat B."/>
            <person name="Nagy L.G."/>
            <person name="Aury J.M."/>
            <person name="Wincker P."/>
            <person name="Grigoriev I.V."/>
            <person name="Bonfante P."/>
            <person name="Martin F.M."/>
        </authorList>
    </citation>
    <scope>NUCLEOTIDE SEQUENCE [LARGE SCALE GENOMIC DNA]</scope>
    <source>
        <strain evidence="3 4">ATCC MYA-4762</strain>
    </source>
</reference>
<proteinExistence type="predicted"/>
<feature type="domain" description="ZW10 C-terminal helical" evidence="2">
    <location>
        <begin position="731"/>
        <end position="881"/>
    </location>
</feature>
<evidence type="ECO:0000256" key="1">
    <source>
        <dbReference type="SAM" id="MobiDB-lite"/>
    </source>
</evidence>
<dbReference type="Gene3D" id="1.10.357.150">
    <property type="match status" value="1"/>
</dbReference>
<dbReference type="GO" id="GO:1990423">
    <property type="term" value="C:RZZ complex"/>
    <property type="evidence" value="ECO:0007669"/>
    <property type="project" value="TreeGrafter"/>
</dbReference>
<dbReference type="PANTHER" id="PTHR12205">
    <property type="entry name" value="CENTROMERE/KINETOCHORE PROTEIN ZW10"/>
    <property type="match status" value="1"/>
</dbReference>
<dbReference type="InterPro" id="IPR046362">
    <property type="entry name" value="Zw10/DSL1_C_sf"/>
</dbReference>
<sequence length="898" mass="98999">MATGVKNTATSKEVTNALLANLLQGEFPDARVSQAELTAEVIPGIVEGLESAVGGVKEEIRKISVANKAEIDCWVAVAGRVNEDVLKASERAGEIVRMEEEEKTHEKKTHDAQAHYKFLLTEIKFTQALASILGSLQLINGTLDQVSMFIREGELGVAVAQVQAAEHALGNIGHAGIIVVALMKERVGTLKRQVGEIVEDCWAKMVSSSGKERGGVEGGWVRVLKEVTTSEGVVVAGEIVVEALEALGLLKSKVDGMHQMIDRVLIGPRLEVPKGGRMEVPGFRVEEGKGKIGIWGWSRDLSAAHLYSDLHIIITFLHTRLPKSLQRSFSRIFTPSLDTRLISQYLPTTIPSALSALPQFQEVLRKTGEFEEFLQGIGWTLELDLQDWVERAARVWLAKRREDALETTRRAFVREGWMKGRLVERCETKKQKEKEIEESKSSLILSGDEEEDASGWGLHEDLDLDLDVDEPPPPGPSQSEKKEEEEEKEKKKEAGDDDAPPQIDEMDWGEWGDDGNTGDTSSSKPETAPLQPPPLASLPAEKPQEGVKKPRRTRPKIRQPKSTPGSPPKKITLKETYTITGMPDSIISIIQNLLEEAAQLSTNAKYTCTPIAPAAKELLSIPGLILAAYRALAPIYYSVDLSSKMYLYNDCMRIEELVKQVAATSNASPNEKKPFERFTLEKEAGEVGAFGRRAYSRELEAQRTILRDYLDGTQGLVACTEYPQSETCEAAVKAVVDRVRLLNEKWKGVLSRSALWQALGSLLGTVCGKWISDVGDLGDISDPESRKLAGLMAQIGQLEELFLPPATGGTAGEGGIPCTAVYCGNWLRFRYLESILECTMVELLEMYDSGQLQEFEKDELEELVRALFADTENRRKCLERIRRGPMGVGAPGAVSENE</sequence>
<evidence type="ECO:0000259" key="2">
    <source>
        <dbReference type="Pfam" id="PF22766"/>
    </source>
</evidence>